<dbReference type="AlphaFoldDB" id="A0A538TJK9"/>
<dbReference type="Pfam" id="PF04402">
    <property type="entry name" value="SIMPL"/>
    <property type="match status" value="1"/>
</dbReference>
<keyword evidence="1" id="KW-1133">Transmembrane helix</keyword>
<sequence length="255" mass="27443">MDELVEEPRRGGGGGTILLALGVALAGWFVSSGLTGIRTADRFVTVKGVSEREVKADLALWPIQLAVTDDNVSIAQSRVNQNVSKVIAFLKANGIDSTEIELQGLRVTDVLANAYNQQNRAGNRFIIQQTVMVRSDSPDRVRATSQKVGELVNTGVVLSSGPEWGPGGPAYVFRRLNDLKPSMIAEATAEARKAAEQFAKDSKSKLGGIHTANQGVFVILPRDATATEQGPGMNEQSQILKTVRVVTTVEYLLRN</sequence>
<dbReference type="Gene3D" id="3.30.70.2970">
    <property type="entry name" value="Protein of unknown function (DUF541), domain 2"/>
    <property type="match status" value="1"/>
</dbReference>
<dbReference type="InterPro" id="IPR052022">
    <property type="entry name" value="26kDa_periplasmic_antigen"/>
</dbReference>
<dbReference type="PIRSF" id="PIRSF029033">
    <property type="entry name" value="UCP029033"/>
    <property type="match status" value="1"/>
</dbReference>
<dbReference type="InterPro" id="IPR007497">
    <property type="entry name" value="SIMPL/DUF541"/>
</dbReference>
<dbReference type="GO" id="GO:0006974">
    <property type="term" value="P:DNA damage response"/>
    <property type="evidence" value="ECO:0007669"/>
    <property type="project" value="TreeGrafter"/>
</dbReference>
<evidence type="ECO:0000256" key="1">
    <source>
        <dbReference type="SAM" id="Phobius"/>
    </source>
</evidence>
<gene>
    <name evidence="2" type="ORF">E6K79_09155</name>
</gene>
<organism evidence="2 3">
    <name type="scientific">Eiseniibacteriota bacterium</name>
    <dbReference type="NCBI Taxonomy" id="2212470"/>
    <lineage>
        <taxon>Bacteria</taxon>
        <taxon>Candidatus Eiseniibacteriota</taxon>
    </lineage>
</organism>
<dbReference type="Proteomes" id="UP000317691">
    <property type="component" value="Unassembled WGS sequence"/>
</dbReference>
<reference evidence="2 3" key="1">
    <citation type="journal article" date="2019" name="Nat. Microbiol.">
        <title>Mediterranean grassland soil C-N compound turnover is dependent on rainfall and depth, and is mediated by genomically divergent microorganisms.</title>
        <authorList>
            <person name="Diamond S."/>
            <person name="Andeer P.F."/>
            <person name="Li Z."/>
            <person name="Crits-Christoph A."/>
            <person name="Burstein D."/>
            <person name="Anantharaman K."/>
            <person name="Lane K.R."/>
            <person name="Thomas B.C."/>
            <person name="Pan C."/>
            <person name="Northen T.R."/>
            <person name="Banfield J.F."/>
        </authorList>
    </citation>
    <scope>NUCLEOTIDE SEQUENCE [LARGE SCALE GENOMIC DNA]</scope>
    <source>
        <strain evidence="2">WS_9</strain>
    </source>
</reference>
<dbReference type="EMBL" id="VBOZ01000029">
    <property type="protein sequence ID" value="TMQ63802.1"/>
    <property type="molecule type" value="Genomic_DNA"/>
</dbReference>
<dbReference type="Gene3D" id="3.30.110.170">
    <property type="entry name" value="Protein of unknown function (DUF541), domain 1"/>
    <property type="match status" value="1"/>
</dbReference>
<dbReference type="InterPro" id="IPR016907">
    <property type="entry name" value="UCP029033"/>
</dbReference>
<keyword evidence="1" id="KW-0812">Transmembrane</keyword>
<accession>A0A538TJK9</accession>
<comment type="caution">
    <text evidence="2">The sequence shown here is derived from an EMBL/GenBank/DDBJ whole genome shotgun (WGS) entry which is preliminary data.</text>
</comment>
<dbReference type="PANTHER" id="PTHR34387:SF2">
    <property type="entry name" value="SLR1258 PROTEIN"/>
    <property type="match status" value="1"/>
</dbReference>
<protein>
    <submittedName>
        <fullName evidence="2">SIMPL domain-containing protein</fullName>
    </submittedName>
</protein>
<name>A0A538TJK9_UNCEI</name>
<keyword evidence="1" id="KW-0472">Membrane</keyword>
<dbReference type="PANTHER" id="PTHR34387">
    <property type="entry name" value="SLR1258 PROTEIN"/>
    <property type="match status" value="1"/>
</dbReference>
<evidence type="ECO:0000313" key="2">
    <source>
        <dbReference type="EMBL" id="TMQ63802.1"/>
    </source>
</evidence>
<evidence type="ECO:0000313" key="3">
    <source>
        <dbReference type="Proteomes" id="UP000317691"/>
    </source>
</evidence>
<feature type="transmembrane region" description="Helical" evidence="1">
    <location>
        <begin position="12"/>
        <end position="30"/>
    </location>
</feature>
<proteinExistence type="predicted"/>